<feature type="transmembrane region" description="Helical" evidence="1">
    <location>
        <begin position="62"/>
        <end position="83"/>
    </location>
</feature>
<protein>
    <submittedName>
        <fullName evidence="3">Nucleoside recognition protein</fullName>
    </submittedName>
</protein>
<proteinExistence type="predicted"/>
<dbReference type="AlphaFoldDB" id="A0A926GGF4"/>
<evidence type="ECO:0000313" key="3">
    <source>
        <dbReference type="EMBL" id="MBC9246839.1"/>
    </source>
</evidence>
<feature type="transmembrane region" description="Helical" evidence="1">
    <location>
        <begin position="285"/>
        <end position="304"/>
    </location>
</feature>
<feature type="domain" description="Nucleoside transporter/FeoB GTPase Gate" evidence="2">
    <location>
        <begin position="180"/>
        <end position="276"/>
    </location>
</feature>
<reference evidence="3" key="1">
    <citation type="submission" date="2020-08" db="EMBL/GenBank/DDBJ databases">
        <title>Paracoccus amoyensis sp. nov., isolated from the surface seawater at coast of Xiamen, Fujian.</title>
        <authorList>
            <person name="Lyu L."/>
        </authorList>
    </citation>
    <scope>NUCLEOTIDE SEQUENCE</scope>
    <source>
        <strain evidence="3">11-3</strain>
    </source>
</reference>
<name>A0A926GGF4_9RHOB</name>
<sequence>MPHWTAPIRRSTAEIFSIWWELARIIAPVAITVEFLMRTGVIAAIAPAFAPLMGFYGLPPELALALLAGVLIGIWNAAVLLFLLVPMDYLSVADVTVFSALILFVHALPIEQQIIRRTGTGMLASTLLRIAGGLIYAAILRVLFDATGWLSQPVAPAWQPVADSSGWAGFLIGLAETLAMMFVILVALMLLMALLQRLGIMALIHRLLTPLMRLVGIRGKAVNLTVIGLLLGISYGGGLLIREARSGQIAPRQVFLSCTFMGFAHSMIEDTLVVMALGADAFSVLAGRMVFAMIATALVAAVLTKLPERAPQS</sequence>
<feature type="transmembrane region" description="Helical" evidence="1">
    <location>
        <begin position="122"/>
        <end position="144"/>
    </location>
</feature>
<evidence type="ECO:0000313" key="4">
    <source>
        <dbReference type="Proteomes" id="UP000608594"/>
    </source>
</evidence>
<organism evidence="3 4">
    <name type="scientific">Paracoccus amoyensis</name>
    <dbReference type="NCBI Taxonomy" id="2760093"/>
    <lineage>
        <taxon>Bacteria</taxon>
        <taxon>Pseudomonadati</taxon>
        <taxon>Pseudomonadota</taxon>
        <taxon>Alphaproteobacteria</taxon>
        <taxon>Rhodobacterales</taxon>
        <taxon>Paracoccaceae</taxon>
        <taxon>Paracoccus</taxon>
    </lineage>
</organism>
<feature type="transmembrane region" description="Helical" evidence="1">
    <location>
        <begin position="89"/>
        <end position="110"/>
    </location>
</feature>
<dbReference type="Proteomes" id="UP000608594">
    <property type="component" value="Unassembled WGS sequence"/>
</dbReference>
<keyword evidence="1" id="KW-0812">Transmembrane</keyword>
<dbReference type="RefSeq" id="WP_187793285.1">
    <property type="nucleotide sequence ID" value="NZ_JACOQL010000002.1"/>
</dbReference>
<feature type="transmembrane region" description="Helical" evidence="1">
    <location>
        <begin position="25"/>
        <end position="50"/>
    </location>
</feature>
<dbReference type="InterPro" id="IPR011642">
    <property type="entry name" value="Gate_dom"/>
</dbReference>
<comment type="caution">
    <text evidence="3">The sequence shown here is derived from an EMBL/GenBank/DDBJ whole genome shotgun (WGS) entry which is preliminary data.</text>
</comment>
<feature type="transmembrane region" description="Helical" evidence="1">
    <location>
        <begin position="221"/>
        <end position="242"/>
    </location>
</feature>
<feature type="transmembrane region" description="Helical" evidence="1">
    <location>
        <begin position="254"/>
        <end position="279"/>
    </location>
</feature>
<accession>A0A926GGF4</accession>
<keyword evidence="4" id="KW-1185">Reference proteome</keyword>
<dbReference type="EMBL" id="JACOQL010000002">
    <property type="protein sequence ID" value="MBC9246839.1"/>
    <property type="molecule type" value="Genomic_DNA"/>
</dbReference>
<evidence type="ECO:0000256" key="1">
    <source>
        <dbReference type="SAM" id="Phobius"/>
    </source>
</evidence>
<gene>
    <name evidence="3" type="ORF">H4P12_08950</name>
</gene>
<dbReference type="Pfam" id="PF07670">
    <property type="entry name" value="Gate"/>
    <property type="match status" value="1"/>
</dbReference>
<keyword evidence="1" id="KW-0472">Membrane</keyword>
<keyword evidence="1" id="KW-1133">Transmembrane helix</keyword>
<evidence type="ECO:0000259" key="2">
    <source>
        <dbReference type="Pfam" id="PF07670"/>
    </source>
</evidence>